<dbReference type="EMBL" id="AP014946">
    <property type="protein sequence ID" value="BAT58189.1"/>
    <property type="molecule type" value="Genomic_DNA"/>
</dbReference>
<evidence type="ECO:0000313" key="1">
    <source>
        <dbReference type="EMBL" id="BAT58189.1"/>
    </source>
</evidence>
<dbReference type="AlphaFoldDB" id="A0A0S3PQN2"/>
<protein>
    <submittedName>
        <fullName evidence="1">LysR substrate binding domain protein</fullName>
    </submittedName>
</protein>
<keyword evidence="2" id="KW-1185">Reference proteome</keyword>
<accession>A0A0S3PQN2</accession>
<dbReference type="Proteomes" id="UP000236884">
    <property type="component" value="Chromosome"/>
</dbReference>
<reference evidence="1 2" key="1">
    <citation type="submission" date="2015-08" db="EMBL/GenBank/DDBJ databases">
        <title>Investigation of the bacterial diversity of lava forest soil.</title>
        <authorList>
            <person name="Lee J.S."/>
        </authorList>
    </citation>
    <scope>NUCLEOTIDE SEQUENCE [LARGE SCALE GENOMIC DNA]</scope>
    <source>
        <strain evidence="1 2">GJW-30</strain>
    </source>
</reference>
<dbReference type="SUPFAM" id="SSF53850">
    <property type="entry name" value="Periplasmic binding protein-like II"/>
    <property type="match status" value="1"/>
</dbReference>
<organism evidence="1 2">
    <name type="scientific">Variibacter gotjawalensis</name>
    <dbReference type="NCBI Taxonomy" id="1333996"/>
    <lineage>
        <taxon>Bacteria</taxon>
        <taxon>Pseudomonadati</taxon>
        <taxon>Pseudomonadota</taxon>
        <taxon>Alphaproteobacteria</taxon>
        <taxon>Hyphomicrobiales</taxon>
        <taxon>Nitrobacteraceae</taxon>
        <taxon>Variibacter</taxon>
    </lineage>
</organism>
<name>A0A0S3PQN2_9BRAD</name>
<sequence>MRTNTSAAYAWTIAKGAGVGWLPTYARACGARVVPLDLDMRLKLGIWLVHHPSASRVARVRHTIEWIADRCGPKRYPWLRGEFIHPNDFDDRYTGPPLLNLFEGFVGFGTESNEPREWGARV</sequence>
<evidence type="ECO:0000313" key="2">
    <source>
        <dbReference type="Proteomes" id="UP000236884"/>
    </source>
</evidence>
<proteinExistence type="predicted"/>
<dbReference type="KEGG" id="vgo:GJW-30_1_00711"/>
<gene>
    <name evidence="1" type="ORF">GJW-30_1_00711</name>
</gene>